<sequence>MARIYKLVLTLCAIIPIAISQCTLERAEVIFRRSVYEFSVDLLRRIAEDNEGHFVASTLSPWTLISAVSLGATEDTLAQIKQVLKHHPHKCFNNKYLEIAKQIASSSEGATLERSSNLFMDDTMELNDGFRNKLIKTGVCDITPLSFEDFTFAAGLINNYVKEATHGIIDEIITPNDLEGVYLIMVDALYFKGIWSKPFSVEDTEISPFYDAHKNPIGQVNLMFVNSQFNCTVIDAIEAKVLELPYGENGRFSMLVFLPNDNVPLLNVIGSLKKISLGSIFGKFRREGGPKNVLVQLPRFKITSDLDNLKELLIDMGLRDMFDSALARFPDISNYQLHISSFIQKADVEVTEEGTVASSVTELGFSFRSSVLPENFLANKPFFFMIVDRKTEVPIFSGAYSKPKIY</sequence>
<keyword evidence="1" id="KW-0646">Protease inhibitor</keyword>
<keyword evidence="2" id="KW-0722">Serine protease inhibitor</keyword>
<dbReference type="EMBL" id="JBEDNZ010000034">
    <property type="protein sequence ID" value="KAL0803414.1"/>
    <property type="molecule type" value="Genomic_DNA"/>
</dbReference>
<evidence type="ECO:0000256" key="1">
    <source>
        <dbReference type="ARBA" id="ARBA00022690"/>
    </source>
</evidence>
<proteinExistence type="inferred from homology"/>
<evidence type="ECO:0000256" key="2">
    <source>
        <dbReference type="ARBA" id="ARBA00022900"/>
    </source>
</evidence>
<comment type="similarity">
    <text evidence="3">Belongs to the serpin family.</text>
</comment>
<keyword evidence="4" id="KW-0732">Signal</keyword>
<dbReference type="CDD" id="cd19598">
    <property type="entry name" value="serpin77Ba-like_insects"/>
    <property type="match status" value="1"/>
</dbReference>
<feature type="signal peptide" evidence="4">
    <location>
        <begin position="1"/>
        <end position="20"/>
    </location>
</feature>
<evidence type="ECO:0000256" key="3">
    <source>
        <dbReference type="RuleBase" id="RU000411"/>
    </source>
</evidence>
<dbReference type="InterPro" id="IPR036186">
    <property type="entry name" value="Serpin_sf"/>
</dbReference>
<dbReference type="AlphaFoldDB" id="A0ABD0S2K5"/>
<dbReference type="InterPro" id="IPR000215">
    <property type="entry name" value="Serpin_fam"/>
</dbReference>
<protein>
    <recommendedName>
        <fullName evidence="5">Serpin domain-containing protein</fullName>
    </recommendedName>
</protein>
<dbReference type="SMART" id="SM00093">
    <property type="entry name" value="SERPIN"/>
    <property type="match status" value="1"/>
</dbReference>
<dbReference type="Gene3D" id="3.30.497.10">
    <property type="entry name" value="Antithrombin, subunit I, domain 2"/>
    <property type="match status" value="1"/>
</dbReference>
<dbReference type="InterPro" id="IPR023796">
    <property type="entry name" value="Serpin_dom"/>
</dbReference>
<evidence type="ECO:0000313" key="7">
    <source>
        <dbReference type="Proteomes" id="UP001549921"/>
    </source>
</evidence>
<dbReference type="Proteomes" id="UP001549921">
    <property type="component" value="Unassembled WGS sequence"/>
</dbReference>
<comment type="caution">
    <text evidence="6">The sequence shown here is derived from an EMBL/GenBank/DDBJ whole genome shotgun (WGS) entry which is preliminary data.</text>
</comment>
<gene>
    <name evidence="6" type="ORF">ABMA28_017325</name>
</gene>
<dbReference type="PANTHER" id="PTHR11461">
    <property type="entry name" value="SERINE PROTEASE INHIBITOR, SERPIN"/>
    <property type="match status" value="1"/>
</dbReference>
<dbReference type="InterPro" id="IPR042178">
    <property type="entry name" value="Serpin_sf_1"/>
</dbReference>
<dbReference type="SUPFAM" id="SSF56574">
    <property type="entry name" value="Serpins"/>
    <property type="match status" value="1"/>
</dbReference>
<dbReference type="InterPro" id="IPR023795">
    <property type="entry name" value="Serpin_CS"/>
</dbReference>
<accession>A0ABD0S2K5</accession>
<dbReference type="Gene3D" id="2.30.39.10">
    <property type="entry name" value="Alpha-1-antitrypsin, domain 1"/>
    <property type="match status" value="1"/>
</dbReference>
<feature type="domain" description="Serpin" evidence="5">
    <location>
        <begin position="40"/>
        <end position="403"/>
    </location>
</feature>
<dbReference type="GO" id="GO:0004867">
    <property type="term" value="F:serine-type endopeptidase inhibitor activity"/>
    <property type="evidence" value="ECO:0007669"/>
    <property type="project" value="UniProtKB-KW"/>
</dbReference>
<evidence type="ECO:0000256" key="4">
    <source>
        <dbReference type="SAM" id="SignalP"/>
    </source>
</evidence>
<dbReference type="PROSITE" id="PS00284">
    <property type="entry name" value="SERPIN"/>
    <property type="match status" value="1"/>
</dbReference>
<organism evidence="6 7">
    <name type="scientific">Loxostege sticticalis</name>
    <name type="common">Beet webworm moth</name>
    <dbReference type="NCBI Taxonomy" id="481309"/>
    <lineage>
        <taxon>Eukaryota</taxon>
        <taxon>Metazoa</taxon>
        <taxon>Ecdysozoa</taxon>
        <taxon>Arthropoda</taxon>
        <taxon>Hexapoda</taxon>
        <taxon>Insecta</taxon>
        <taxon>Pterygota</taxon>
        <taxon>Neoptera</taxon>
        <taxon>Endopterygota</taxon>
        <taxon>Lepidoptera</taxon>
        <taxon>Glossata</taxon>
        <taxon>Ditrysia</taxon>
        <taxon>Pyraloidea</taxon>
        <taxon>Crambidae</taxon>
        <taxon>Pyraustinae</taxon>
        <taxon>Loxostege</taxon>
    </lineage>
</organism>
<dbReference type="PANTHER" id="PTHR11461:SF367">
    <property type="entry name" value="GH21475P-RELATED"/>
    <property type="match status" value="1"/>
</dbReference>
<feature type="chain" id="PRO_5044770217" description="Serpin domain-containing protein" evidence="4">
    <location>
        <begin position="21"/>
        <end position="406"/>
    </location>
</feature>
<dbReference type="InterPro" id="IPR042185">
    <property type="entry name" value="Serpin_sf_2"/>
</dbReference>
<evidence type="ECO:0000313" key="6">
    <source>
        <dbReference type="EMBL" id="KAL0803414.1"/>
    </source>
</evidence>
<reference evidence="6 7" key="1">
    <citation type="submission" date="2024-06" db="EMBL/GenBank/DDBJ databases">
        <title>A chromosome-level genome assembly of beet webworm, Loxostege sticticalis.</title>
        <authorList>
            <person name="Zhang Y."/>
        </authorList>
    </citation>
    <scope>NUCLEOTIDE SEQUENCE [LARGE SCALE GENOMIC DNA]</scope>
    <source>
        <strain evidence="6">AQ028</strain>
        <tissue evidence="6">Male pupae</tissue>
    </source>
</reference>
<dbReference type="Pfam" id="PF00079">
    <property type="entry name" value="Serpin"/>
    <property type="match status" value="1"/>
</dbReference>
<evidence type="ECO:0000259" key="5">
    <source>
        <dbReference type="SMART" id="SM00093"/>
    </source>
</evidence>
<name>A0ABD0S2K5_LOXSC</name>